<dbReference type="PROSITE" id="PS51677">
    <property type="entry name" value="NODB"/>
    <property type="match status" value="1"/>
</dbReference>
<dbReference type="Gene3D" id="3.20.20.370">
    <property type="entry name" value="Glycoside hydrolase/deacetylase"/>
    <property type="match status" value="1"/>
</dbReference>
<dbReference type="STRING" id="1555112.LIP_2709"/>
<keyword evidence="3" id="KW-1185">Reference proteome</keyword>
<dbReference type="AlphaFoldDB" id="A0A0K2SNY2"/>
<evidence type="ECO:0000259" key="1">
    <source>
        <dbReference type="PROSITE" id="PS51677"/>
    </source>
</evidence>
<dbReference type="PANTHER" id="PTHR10587:SF137">
    <property type="entry name" value="4-DEOXY-4-FORMAMIDO-L-ARABINOSE-PHOSPHOUNDECAPRENOL DEFORMYLASE ARND-RELATED"/>
    <property type="match status" value="1"/>
</dbReference>
<evidence type="ECO:0000313" key="2">
    <source>
        <dbReference type="EMBL" id="BAS28539.1"/>
    </source>
</evidence>
<dbReference type="Pfam" id="PF22790">
    <property type="entry name" value="YkoP"/>
    <property type="match status" value="1"/>
</dbReference>
<dbReference type="InterPro" id="IPR054467">
    <property type="entry name" value="YkoP-like_dom"/>
</dbReference>
<dbReference type="Pfam" id="PF01522">
    <property type="entry name" value="Polysacc_deac_1"/>
    <property type="match status" value="1"/>
</dbReference>
<dbReference type="InterPro" id="IPR002509">
    <property type="entry name" value="NODB_dom"/>
</dbReference>
<feature type="domain" description="NodB homology" evidence="1">
    <location>
        <begin position="42"/>
        <end position="226"/>
    </location>
</feature>
<dbReference type="CDD" id="cd10959">
    <property type="entry name" value="CE4_NodB_like_3"/>
    <property type="match status" value="1"/>
</dbReference>
<name>A0A0K2SNY2_LIMPI</name>
<dbReference type="GO" id="GO:0005975">
    <property type="term" value="P:carbohydrate metabolic process"/>
    <property type="evidence" value="ECO:0007669"/>
    <property type="project" value="InterPro"/>
</dbReference>
<accession>A0A0K2SNY2</accession>
<gene>
    <name evidence="2" type="ORF">LIP_2709</name>
</gene>
<sequence>MSPAWTWTLGLLGAGLLYLLIPHVSGRHLPGRVVRRGPEAAKAVALTFDDGPDPRSTPRVMAVLERYGARATFFVVGRRVLAHPELVREAVKAGHEVGNHGHRHKHAWTLGPWATGREVRQAGDAIRMTTGRPPSFFRPPWGGFNLFTTAAAHRERATVVLWSAAPRDWDGRQDPEAIAREALEGARPGAIIDLHDGGGAPGAPERTVAALPLILEGLAERGLRAVTLSELLGGKGEGSPLGWRVLRRAWNVWERLFARLFRLWAVPAAGDETVRIRFERHRGEPVAFDDGTRIDPGDWVGELHLSSVAVDRGRSAGTGRSELAATFDTARRLRRFLGGLAVELERGGVPYPIRAVYGRTLLWRGARRMGFEVRDVPRSLGNRWLQAYMRWLMVLYHPRGGERLKDGSEPLEMKEIWFPTAALRMRYGPGGGDGREAVATRERRSP</sequence>
<organism evidence="2 3">
    <name type="scientific">Limnochorda pilosa</name>
    <dbReference type="NCBI Taxonomy" id="1555112"/>
    <lineage>
        <taxon>Bacteria</taxon>
        <taxon>Bacillati</taxon>
        <taxon>Bacillota</taxon>
        <taxon>Limnochordia</taxon>
        <taxon>Limnochordales</taxon>
        <taxon>Limnochordaceae</taxon>
        <taxon>Limnochorda</taxon>
    </lineage>
</organism>
<dbReference type="KEGG" id="lpil:LIP_2709"/>
<dbReference type="RefSeq" id="WP_068139038.1">
    <property type="nucleotide sequence ID" value="NZ_AP014924.1"/>
</dbReference>
<protein>
    <submittedName>
        <fullName evidence="2">Polysaccharide deacetylase</fullName>
    </submittedName>
</protein>
<dbReference type="InterPro" id="IPR011330">
    <property type="entry name" value="Glyco_hydro/deAcase_b/a-brl"/>
</dbReference>
<dbReference type="GO" id="GO:0016810">
    <property type="term" value="F:hydrolase activity, acting on carbon-nitrogen (but not peptide) bonds"/>
    <property type="evidence" value="ECO:0007669"/>
    <property type="project" value="InterPro"/>
</dbReference>
<evidence type="ECO:0000313" key="3">
    <source>
        <dbReference type="Proteomes" id="UP000065807"/>
    </source>
</evidence>
<dbReference type="EMBL" id="AP014924">
    <property type="protein sequence ID" value="BAS28539.1"/>
    <property type="molecule type" value="Genomic_DNA"/>
</dbReference>
<dbReference type="PANTHER" id="PTHR10587">
    <property type="entry name" value="GLYCOSYL TRANSFERASE-RELATED"/>
    <property type="match status" value="1"/>
</dbReference>
<dbReference type="Proteomes" id="UP000065807">
    <property type="component" value="Chromosome"/>
</dbReference>
<proteinExistence type="predicted"/>
<reference evidence="3" key="2">
    <citation type="journal article" date="2016" name="Int. J. Syst. Evol. Microbiol.">
        <title>Complete genome sequence and cell structure of Limnochorda pilosa, a Gram-negative spore-former within the phylum Firmicutes.</title>
        <authorList>
            <person name="Watanabe M."/>
            <person name="Kojima H."/>
            <person name="Fukui M."/>
        </authorList>
    </citation>
    <scope>NUCLEOTIDE SEQUENCE [LARGE SCALE GENOMIC DNA]</scope>
    <source>
        <strain evidence="3">HC45</strain>
    </source>
</reference>
<dbReference type="OrthoDB" id="62208at2"/>
<dbReference type="InterPro" id="IPR050248">
    <property type="entry name" value="Polysacc_deacetylase_ArnD"/>
</dbReference>
<reference evidence="3" key="1">
    <citation type="submission" date="2015-07" db="EMBL/GenBank/DDBJ databases">
        <title>Complete genome sequence and phylogenetic analysis of Limnochorda pilosa.</title>
        <authorList>
            <person name="Watanabe M."/>
            <person name="Kojima H."/>
            <person name="Fukui M."/>
        </authorList>
    </citation>
    <scope>NUCLEOTIDE SEQUENCE [LARGE SCALE GENOMIC DNA]</scope>
    <source>
        <strain evidence="3">HC45</strain>
    </source>
</reference>
<dbReference type="SUPFAM" id="SSF88713">
    <property type="entry name" value="Glycoside hydrolase/deacetylase"/>
    <property type="match status" value="1"/>
</dbReference>